<dbReference type="AlphaFoldDB" id="A0A317DPF6"/>
<dbReference type="InterPro" id="IPR036291">
    <property type="entry name" value="NAD(P)-bd_dom_sf"/>
</dbReference>
<evidence type="ECO:0000259" key="1">
    <source>
        <dbReference type="SMART" id="SM00881"/>
    </source>
</evidence>
<dbReference type="Gene3D" id="3.40.50.720">
    <property type="entry name" value="NAD(P)-binding Rossmann-like Domain"/>
    <property type="match status" value="1"/>
</dbReference>
<dbReference type="Proteomes" id="UP000246050">
    <property type="component" value="Unassembled WGS sequence"/>
</dbReference>
<dbReference type="OrthoDB" id="9804695at2"/>
<name>A0A317DPF6_9ACTN</name>
<sequence>MRTAQQILADSAVIAVVGASRDPGKAAHSVPLQMQRYGWRIIPVNPTVDELFGEKAYPSLADIPHPVDLVDVFRPAGDAVDVVRQAVAIGVAAVWLQLGIVSAEARRIAEEAGIDYVEDRCLIVERAAGGLTRLG</sequence>
<organism evidence="2 3">
    <name type="scientific">Micromonospora sicca</name>
    <dbReference type="NCBI Taxonomy" id="2202420"/>
    <lineage>
        <taxon>Bacteria</taxon>
        <taxon>Bacillati</taxon>
        <taxon>Actinomycetota</taxon>
        <taxon>Actinomycetes</taxon>
        <taxon>Micromonosporales</taxon>
        <taxon>Micromonosporaceae</taxon>
        <taxon>Micromonospora</taxon>
    </lineage>
</organism>
<feature type="domain" description="CoA-binding" evidence="1">
    <location>
        <begin position="8"/>
        <end position="100"/>
    </location>
</feature>
<proteinExistence type="predicted"/>
<reference evidence="2 3" key="1">
    <citation type="submission" date="2018-05" db="EMBL/GenBank/DDBJ databases">
        <title>Micromonosporas from Atacama Desert.</title>
        <authorList>
            <person name="Carro L."/>
            <person name="Golinska P."/>
            <person name="Klenk H.-P."/>
            <person name="Goodfellow M."/>
        </authorList>
    </citation>
    <scope>NUCLEOTIDE SEQUENCE [LARGE SCALE GENOMIC DNA]</scope>
    <source>
        <strain evidence="2 3">4G51</strain>
    </source>
</reference>
<dbReference type="PANTHER" id="PTHR33303:SF2">
    <property type="entry name" value="COA-BINDING DOMAIN-CONTAINING PROTEIN"/>
    <property type="match status" value="1"/>
</dbReference>
<dbReference type="SMART" id="SM00881">
    <property type="entry name" value="CoA_binding"/>
    <property type="match status" value="1"/>
</dbReference>
<protein>
    <submittedName>
        <fullName evidence="2">CoA-binding protein</fullName>
    </submittedName>
</protein>
<evidence type="ECO:0000313" key="2">
    <source>
        <dbReference type="EMBL" id="PWR16262.1"/>
    </source>
</evidence>
<dbReference type="EMBL" id="QGKS01000139">
    <property type="protein sequence ID" value="PWR16262.1"/>
    <property type="molecule type" value="Genomic_DNA"/>
</dbReference>
<dbReference type="PANTHER" id="PTHR33303">
    <property type="entry name" value="CYTOPLASMIC PROTEIN-RELATED"/>
    <property type="match status" value="1"/>
</dbReference>
<dbReference type="RefSeq" id="WP_109800690.1">
    <property type="nucleotide sequence ID" value="NZ_QGKS01000139.1"/>
</dbReference>
<dbReference type="SUPFAM" id="SSF51735">
    <property type="entry name" value="NAD(P)-binding Rossmann-fold domains"/>
    <property type="match status" value="1"/>
</dbReference>
<dbReference type="InterPro" id="IPR003781">
    <property type="entry name" value="CoA-bd"/>
</dbReference>
<comment type="caution">
    <text evidence="2">The sequence shown here is derived from an EMBL/GenBank/DDBJ whole genome shotgun (WGS) entry which is preliminary data.</text>
</comment>
<accession>A0A317DPF6</accession>
<evidence type="ECO:0000313" key="3">
    <source>
        <dbReference type="Proteomes" id="UP000246050"/>
    </source>
</evidence>
<gene>
    <name evidence="2" type="ORF">DKT69_06625</name>
</gene>
<dbReference type="Pfam" id="PF13380">
    <property type="entry name" value="CoA_binding_2"/>
    <property type="match status" value="1"/>
</dbReference>